<sequence>MSKADEEARRRAERAQQVALWKYQLIREAADPALTTRQRGRLVRQIAGTTHDGPNRPRPEGFCGPPRTVTVGMQMTT</sequence>
<evidence type="ECO:0000313" key="3">
    <source>
        <dbReference type="Proteomes" id="UP001595872"/>
    </source>
</evidence>
<proteinExistence type="predicted"/>
<name>A0ABV9UDZ0_9ACTN</name>
<accession>A0ABV9UDZ0</accession>
<organism evidence="2 3">
    <name type="scientific">Actinomadura gamaensis</name>
    <dbReference type="NCBI Taxonomy" id="1763541"/>
    <lineage>
        <taxon>Bacteria</taxon>
        <taxon>Bacillati</taxon>
        <taxon>Actinomycetota</taxon>
        <taxon>Actinomycetes</taxon>
        <taxon>Streptosporangiales</taxon>
        <taxon>Thermomonosporaceae</taxon>
        <taxon>Actinomadura</taxon>
    </lineage>
</organism>
<reference evidence="3" key="1">
    <citation type="journal article" date="2019" name="Int. J. Syst. Evol. Microbiol.">
        <title>The Global Catalogue of Microorganisms (GCM) 10K type strain sequencing project: providing services to taxonomists for standard genome sequencing and annotation.</title>
        <authorList>
            <consortium name="The Broad Institute Genomics Platform"/>
            <consortium name="The Broad Institute Genome Sequencing Center for Infectious Disease"/>
            <person name="Wu L."/>
            <person name="Ma J."/>
        </authorList>
    </citation>
    <scope>NUCLEOTIDE SEQUENCE [LARGE SCALE GENOMIC DNA]</scope>
    <source>
        <strain evidence="3">KLKA75</strain>
    </source>
</reference>
<keyword evidence="3" id="KW-1185">Reference proteome</keyword>
<evidence type="ECO:0000256" key="1">
    <source>
        <dbReference type="SAM" id="MobiDB-lite"/>
    </source>
</evidence>
<dbReference type="EMBL" id="JBHSIT010000020">
    <property type="protein sequence ID" value="MFC4913763.1"/>
    <property type="molecule type" value="Genomic_DNA"/>
</dbReference>
<protein>
    <submittedName>
        <fullName evidence="2">Uncharacterized protein</fullName>
    </submittedName>
</protein>
<evidence type="ECO:0000313" key="2">
    <source>
        <dbReference type="EMBL" id="MFC4913763.1"/>
    </source>
</evidence>
<comment type="caution">
    <text evidence="2">The sequence shown here is derived from an EMBL/GenBank/DDBJ whole genome shotgun (WGS) entry which is preliminary data.</text>
</comment>
<feature type="region of interest" description="Disordered" evidence="1">
    <location>
        <begin position="47"/>
        <end position="77"/>
    </location>
</feature>
<dbReference type="Proteomes" id="UP001595872">
    <property type="component" value="Unassembled WGS sequence"/>
</dbReference>
<gene>
    <name evidence="2" type="ORF">ACFPCY_41215</name>
</gene>